<protein>
    <submittedName>
        <fullName evidence="2">Metallophosphoesterase</fullName>
    </submittedName>
</protein>
<dbReference type="SUPFAM" id="SSF56300">
    <property type="entry name" value="Metallo-dependent phosphatases"/>
    <property type="match status" value="1"/>
</dbReference>
<keyword evidence="3" id="KW-1185">Reference proteome</keyword>
<organism evidence="2 3">
    <name type="scientific">Lichenicola cladoniae</name>
    <dbReference type="NCBI Taxonomy" id="1484109"/>
    <lineage>
        <taxon>Bacteria</taxon>
        <taxon>Pseudomonadati</taxon>
        <taxon>Pseudomonadota</taxon>
        <taxon>Alphaproteobacteria</taxon>
        <taxon>Acetobacterales</taxon>
        <taxon>Acetobacteraceae</taxon>
        <taxon>Lichenicola</taxon>
    </lineage>
</organism>
<dbReference type="GO" id="GO:0016787">
    <property type="term" value="F:hydrolase activity"/>
    <property type="evidence" value="ECO:0007669"/>
    <property type="project" value="InterPro"/>
</dbReference>
<sequence>MTRLWVMSDLHLEAVPYPQAFRPPRPDFDVLVVAGDVFQGDAGHALRIVAALADGRPSVFVMGNHEYWNGSVLADLQPARDEAARLGVTLLEGDEAEVAGMRFLGGTLWSDGWLGGHATVAGALTGEPIDIAAGVEGHRLLTNSDAARLHGLLRTRLEAQLLDDRRTRDHDARPVVVVTHHAPHPLCMPEHLWGSWAAGNSASDLSHLTDTGVVDLWIHGHTHRTQSFTRPGGTRIVTNAAGPRAANLDFLDDLVLSVIPSNDRSVARIRAVAAAC</sequence>
<dbReference type="Pfam" id="PF00149">
    <property type="entry name" value="Metallophos"/>
    <property type="match status" value="1"/>
</dbReference>
<dbReference type="InterPro" id="IPR029052">
    <property type="entry name" value="Metallo-depent_PP-like"/>
</dbReference>
<dbReference type="Proteomes" id="UP000500767">
    <property type="component" value="Chromosome"/>
</dbReference>
<reference evidence="2 3" key="1">
    <citation type="journal article" date="2014" name="World J. Microbiol. Biotechnol.">
        <title>Biodiversity and physiological characteristics of Antarctic and Arctic lichens-associated bacteria.</title>
        <authorList>
            <person name="Lee Y.M."/>
            <person name="Kim E.H."/>
            <person name="Lee H.K."/>
            <person name="Hong S.G."/>
        </authorList>
    </citation>
    <scope>NUCLEOTIDE SEQUENCE [LARGE SCALE GENOMIC DNA]</scope>
    <source>
        <strain evidence="2 3">PAMC 26569</strain>
    </source>
</reference>
<proteinExistence type="predicted"/>
<dbReference type="PANTHER" id="PTHR37844:SF2">
    <property type="entry name" value="SER_THR PROTEIN PHOSPHATASE SUPERFAMILY (AFU_ORTHOLOGUE AFUA_1G14840)"/>
    <property type="match status" value="1"/>
</dbReference>
<dbReference type="PANTHER" id="PTHR37844">
    <property type="entry name" value="SER/THR PROTEIN PHOSPHATASE SUPERFAMILY (AFU_ORTHOLOGUE AFUA_1G14840)"/>
    <property type="match status" value="1"/>
</dbReference>
<dbReference type="KEGG" id="lck:HN018_18505"/>
<name>A0A6M8HTW9_9PROT</name>
<feature type="domain" description="Calcineurin-like phosphoesterase" evidence="1">
    <location>
        <begin position="3"/>
        <end position="224"/>
    </location>
</feature>
<dbReference type="Gene3D" id="3.60.21.10">
    <property type="match status" value="1"/>
</dbReference>
<evidence type="ECO:0000313" key="2">
    <source>
        <dbReference type="EMBL" id="QKE91760.1"/>
    </source>
</evidence>
<dbReference type="InterPro" id="IPR004843">
    <property type="entry name" value="Calcineurin-like_PHP"/>
</dbReference>
<dbReference type="AlphaFoldDB" id="A0A6M8HTW9"/>
<dbReference type="EMBL" id="CP053708">
    <property type="protein sequence ID" value="QKE91760.1"/>
    <property type="molecule type" value="Genomic_DNA"/>
</dbReference>
<evidence type="ECO:0000259" key="1">
    <source>
        <dbReference type="Pfam" id="PF00149"/>
    </source>
</evidence>
<gene>
    <name evidence="2" type="ORF">HN018_18505</name>
</gene>
<evidence type="ECO:0000313" key="3">
    <source>
        <dbReference type="Proteomes" id="UP000500767"/>
    </source>
</evidence>
<accession>A0A6M8HTW9</accession>
<dbReference type="RefSeq" id="WP_171835144.1">
    <property type="nucleotide sequence ID" value="NZ_CP053708.1"/>
</dbReference>